<keyword evidence="1" id="KW-0472">Membrane</keyword>
<keyword evidence="1" id="KW-1133">Transmembrane helix</keyword>
<name>A0ABS6IEM9_9HYPH</name>
<feature type="transmembrane region" description="Helical" evidence="1">
    <location>
        <begin position="53"/>
        <end position="73"/>
    </location>
</feature>
<dbReference type="InterPro" id="IPR009325">
    <property type="entry name" value="DUF983"/>
</dbReference>
<protein>
    <submittedName>
        <fullName evidence="2">DUF983 domain-containing protein</fullName>
    </submittedName>
</protein>
<feature type="transmembrane region" description="Helical" evidence="1">
    <location>
        <begin position="79"/>
        <end position="98"/>
    </location>
</feature>
<dbReference type="NCBIfam" id="NF004633">
    <property type="entry name" value="PRK05978.1"/>
    <property type="match status" value="1"/>
</dbReference>
<evidence type="ECO:0000313" key="3">
    <source>
        <dbReference type="Proteomes" id="UP000727907"/>
    </source>
</evidence>
<dbReference type="Proteomes" id="UP000727907">
    <property type="component" value="Unassembled WGS sequence"/>
</dbReference>
<evidence type="ECO:0000313" key="2">
    <source>
        <dbReference type="EMBL" id="MBU8872207.1"/>
    </source>
</evidence>
<evidence type="ECO:0000256" key="1">
    <source>
        <dbReference type="SAM" id="Phobius"/>
    </source>
</evidence>
<organism evidence="2 3">
    <name type="scientific">Reyranella humidisoli</name>
    <dbReference type="NCBI Taxonomy" id="2849149"/>
    <lineage>
        <taxon>Bacteria</taxon>
        <taxon>Pseudomonadati</taxon>
        <taxon>Pseudomonadota</taxon>
        <taxon>Alphaproteobacteria</taxon>
        <taxon>Hyphomicrobiales</taxon>
        <taxon>Reyranellaceae</taxon>
        <taxon>Reyranella</taxon>
    </lineage>
</organism>
<sequence length="128" mass="14246">MAGKGGLYLLRGMMGRCPACGEGKLFRAFVKVADRCNACGEDLHHHRADDFPAYLTIFLVGHLVVPIAMYVEIVYQPSYWLHAALWAPMVILLSIGLLQPIKGMIVALQWHMGMHGFAAAKQERAEYC</sequence>
<accession>A0ABS6IEM9</accession>
<reference evidence="2 3" key="1">
    <citation type="submission" date="2021-06" db="EMBL/GenBank/DDBJ databases">
        <authorList>
            <person name="Lee D.H."/>
        </authorList>
    </citation>
    <scope>NUCLEOTIDE SEQUENCE [LARGE SCALE GENOMIC DNA]</scope>
    <source>
        <strain evidence="2 3">MMS21-HV4-11</strain>
    </source>
</reference>
<comment type="caution">
    <text evidence="2">The sequence shown here is derived from an EMBL/GenBank/DDBJ whole genome shotgun (WGS) entry which is preliminary data.</text>
</comment>
<keyword evidence="1" id="KW-0812">Transmembrane</keyword>
<keyword evidence="3" id="KW-1185">Reference proteome</keyword>
<dbReference type="EMBL" id="JAHOPB010000001">
    <property type="protein sequence ID" value="MBU8872207.1"/>
    <property type="molecule type" value="Genomic_DNA"/>
</dbReference>
<proteinExistence type="predicted"/>
<gene>
    <name evidence="2" type="ORF">KQ910_00455</name>
</gene>
<dbReference type="Pfam" id="PF06170">
    <property type="entry name" value="DUF983"/>
    <property type="match status" value="1"/>
</dbReference>